<evidence type="ECO:0000313" key="8">
    <source>
        <dbReference type="EMBL" id="CAG8499215.1"/>
    </source>
</evidence>
<proteinExistence type="inferred from homology"/>
<name>A0A9N9F055_9GLOM</name>
<dbReference type="GO" id="GO:0006281">
    <property type="term" value="P:DNA repair"/>
    <property type="evidence" value="ECO:0007669"/>
    <property type="project" value="UniProtKB-KW"/>
</dbReference>
<keyword evidence="6" id="KW-0539">Nucleus</keyword>
<dbReference type="CDD" id="cd22999">
    <property type="entry name" value="SAP_SLX4"/>
    <property type="match status" value="1"/>
</dbReference>
<evidence type="ECO:0000256" key="1">
    <source>
        <dbReference type="ARBA" id="ARBA00004123"/>
    </source>
</evidence>
<dbReference type="Proteomes" id="UP000789706">
    <property type="component" value="Unassembled WGS sequence"/>
</dbReference>
<accession>A0A9N9F055</accession>
<comment type="similarity">
    <text evidence="2">Belongs to the SLX4 family.</text>
</comment>
<evidence type="ECO:0000256" key="2">
    <source>
        <dbReference type="ARBA" id="ARBA00006661"/>
    </source>
</evidence>
<dbReference type="EMBL" id="CAJVPK010000357">
    <property type="protein sequence ID" value="CAG8499215.1"/>
    <property type="molecule type" value="Genomic_DNA"/>
</dbReference>
<keyword evidence="3" id="KW-0227">DNA damage</keyword>
<sequence length="540" mass="63405">MERNSTQEYKFETDYQNFMKKKFFPSHEINEINDDGVTKFVANLHSEGNLTTHLSLHNRQSIEGWLTRENERKSIIIISDSEKSFLENSIQNPVIRQWHLNTCLDTLNVKEKEKPKIIKFNSNHKNYINDLINNVSQKYMHDLSHFPENLNQTYDKDLGLSWCDPINQSSSALSLKKIMEDYRIKIMDEEKNFERFISNMIKRHKEKEIKEINEKSTIKINEINEIQRHWSITDDKEISVHLEKSFNGFRIDQKPISVRSSPSESMYHEPDDGDLDNNLGILVYSPSLNFQPVKNNSVEKLKENDVITISSTDTSPANNNPITRPKKIQKEWDSPIIQSNYDTHEMDEKMEQEIEKKVESKKMPNYKRMTVIELKAFAKYGIRPSGKDIMVRQLSYIWKQMNPEESSDNGKNFKATSSSKLNFQPTSSYKSNNKSSYKNIENNIENELIEKSSCSSGSEEESDKNANSLNSFENEKKYITKSTDFPLFEKINNYIKQEPNLYCSILRYEFVELHELLEKISKAGINCTERQLQYFLDRHR</sequence>
<evidence type="ECO:0000256" key="5">
    <source>
        <dbReference type="ARBA" id="ARBA00023204"/>
    </source>
</evidence>
<dbReference type="InterPro" id="IPR018574">
    <property type="entry name" value="Structure-sp_endonuc_su_Slx4"/>
</dbReference>
<dbReference type="Pfam" id="PF09494">
    <property type="entry name" value="Slx4"/>
    <property type="match status" value="1"/>
</dbReference>
<evidence type="ECO:0000256" key="6">
    <source>
        <dbReference type="ARBA" id="ARBA00023242"/>
    </source>
</evidence>
<dbReference type="GO" id="GO:0000712">
    <property type="term" value="P:resolution of meiotic recombination intermediates"/>
    <property type="evidence" value="ECO:0007669"/>
    <property type="project" value="TreeGrafter"/>
</dbReference>
<reference evidence="8" key="1">
    <citation type="submission" date="2021-06" db="EMBL/GenBank/DDBJ databases">
        <authorList>
            <person name="Kallberg Y."/>
            <person name="Tangrot J."/>
            <person name="Rosling A."/>
        </authorList>
    </citation>
    <scope>NUCLEOTIDE SEQUENCE</scope>
    <source>
        <strain evidence="8">AZ414A</strain>
    </source>
</reference>
<protein>
    <recommendedName>
        <fullName evidence="7">Structure-specific endonuclease subunit SLX4</fullName>
    </recommendedName>
</protein>
<organism evidence="8 9">
    <name type="scientific">Diversispora eburnea</name>
    <dbReference type="NCBI Taxonomy" id="1213867"/>
    <lineage>
        <taxon>Eukaryota</taxon>
        <taxon>Fungi</taxon>
        <taxon>Fungi incertae sedis</taxon>
        <taxon>Mucoromycota</taxon>
        <taxon>Glomeromycotina</taxon>
        <taxon>Glomeromycetes</taxon>
        <taxon>Diversisporales</taxon>
        <taxon>Diversisporaceae</taxon>
        <taxon>Diversispora</taxon>
    </lineage>
</organism>
<evidence type="ECO:0000256" key="7">
    <source>
        <dbReference type="ARBA" id="ARBA00029496"/>
    </source>
</evidence>
<gene>
    <name evidence="8" type="ORF">DEBURN_LOCUS4586</name>
</gene>
<evidence type="ECO:0000256" key="3">
    <source>
        <dbReference type="ARBA" id="ARBA00022763"/>
    </source>
</evidence>
<dbReference type="PANTHER" id="PTHR21541:SF3">
    <property type="entry name" value="STRUCTURE-SPECIFIC ENDONUCLEASE SUBUNIT SLX4"/>
    <property type="match status" value="1"/>
</dbReference>
<dbReference type="GO" id="GO:0033557">
    <property type="term" value="C:Slx1-Slx4 complex"/>
    <property type="evidence" value="ECO:0007669"/>
    <property type="project" value="InterPro"/>
</dbReference>
<dbReference type="PANTHER" id="PTHR21541">
    <property type="entry name" value="BTB POZ DOMAIN CONTAINING 12"/>
    <property type="match status" value="1"/>
</dbReference>
<keyword evidence="4" id="KW-0233">DNA recombination</keyword>
<comment type="caution">
    <text evidence="8">The sequence shown here is derived from an EMBL/GenBank/DDBJ whole genome shotgun (WGS) entry which is preliminary data.</text>
</comment>
<dbReference type="AlphaFoldDB" id="A0A9N9F055"/>
<dbReference type="OrthoDB" id="5576441at2759"/>
<evidence type="ECO:0000313" key="9">
    <source>
        <dbReference type="Proteomes" id="UP000789706"/>
    </source>
</evidence>
<keyword evidence="9" id="KW-1185">Reference proteome</keyword>
<comment type="subcellular location">
    <subcellularLocation>
        <location evidence="1">Nucleus</location>
    </subcellularLocation>
</comment>
<dbReference type="GO" id="GO:0006260">
    <property type="term" value="P:DNA replication"/>
    <property type="evidence" value="ECO:0007669"/>
    <property type="project" value="InterPro"/>
</dbReference>
<keyword evidence="5" id="KW-0234">DNA repair</keyword>
<evidence type="ECO:0000256" key="4">
    <source>
        <dbReference type="ARBA" id="ARBA00023172"/>
    </source>
</evidence>